<dbReference type="SMART" id="SM00086">
    <property type="entry name" value="PAC"/>
    <property type="match status" value="4"/>
</dbReference>
<evidence type="ECO:0000259" key="5">
    <source>
        <dbReference type="PROSITE" id="PS50887"/>
    </source>
</evidence>
<dbReference type="InterPro" id="IPR052155">
    <property type="entry name" value="Biofilm_reg_signaling"/>
</dbReference>
<feature type="transmembrane region" description="Helical" evidence="1">
    <location>
        <begin position="62"/>
        <end position="80"/>
    </location>
</feature>
<dbReference type="InterPro" id="IPR043128">
    <property type="entry name" value="Rev_trsase/Diguanyl_cyclase"/>
</dbReference>
<dbReference type="Gene3D" id="3.20.20.450">
    <property type="entry name" value="EAL domain"/>
    <property type="match status" value="1"/>
</dbReference>
<dbReference type="InterPro" id="IPR001633">
    <property type="entry name" value="EAL_dom"/>
</dbReference>
<dbReference type="Pfam" id="PF13426">
    <property type="entry name" value="PAS_9"/>
    <property type="match status" value="2"/>
</dbReference>
<feature type="domain" description="PAS" evidence="2">
    <location>
        <begin position="303"/>
        <end position="373"/>
    </location>
</feature>
<dbReference type="RefSeq" id="WP_167315319.1">
    <property type="nucleotide sequence ID" value="NZ_CP050267.1"/>
</dbReference>
<feature type="domain" description="PAC" evidence="3">
    <location>
        <begin position="377"/>
        <end position="430"/>
    </location>
</feature>
<reference evidence="6 7" key="1">
    <citation type="submission" date="2020-03" db="EMBL/GenBank/DDBJ databases">
        <title>Genome mining reveals the biosynthetic pathways of PHA and ectoines of the halophilic strain Salinivibrio costicola M318 isolated from fermented shrimp paste.</title>
        <authorList>
            <person name="Doan T.V."/>
            <person name="Tran L.T."/>
            <person name="Trieu T.A."/>
            <person name="Nguyen Q.V."/>
            <person name="Quach T.N."/>
            <person name="Phi T.Q."/>
            <person name="Kumar S."/>
        </authorList>
    </citation>
    <scope>NUCLEOTIDE SEQUENCE [LARGE SCALE GENOMIC DNA]</scope>
    <source>
        <strain evidence="6 7">M318</strain>
    </source>
</reference>
<feature type="transmembrane region" description="Helical" evidence="1">
    <location>
        <begin position="86"/>
        <end position="103"/>
    </location>
</feature>
<protein>
    <submittedName>
        <fullName evidence="6">EAL domain-containing protein</fullName>
    </submittedName>
</protein>
<dbReference type="InterPro" id="IPR035965">
    <property type="entry name" value="PAS-like_dom_sf"/>
</dbReference>
<dbReference type="EMBL" id="CP050267">
    <property type="protein sequence ID" value="QIR07810.1"/>
    <property type="molecule type" value="Genomic_DNA"/>
</dbReference>
<dbReference type="InterPro" id="IPR000700">
    <property type="entry name" value="PAS-assoc_C"/>
</dbReference>
<feature type="transmembrane region" description="Helical" evidence="1">
    <location>
        <begin position="236"/>
        <end position="260"/>
    </location>
</feature>
<dbReference type="InterPro" id="IPR013655">
    <property type="entry name" value="PAS_fold_3"/>
</dbReference>
<dbReference type="PROSITE" id="PS50883">
    <property type="entry name" value="EAL"/>
    <property type="match status" value="1"/>
</dbReference>
<organism evidence="6 7">
    <name type="scientific">Salinivibrio costicola</name>
    <name type="common">Vibrio costicola</name>
    <dbReference type="NCBI Taxonomy" id="51367"/>
    <lineage>
        <taxon>Bacteria</taxon>
        <taxon>Pseudomonadati</taxon>
        <taxon>Pseudomonadota</taxon>
        <taxon>Gammaproteobacteria</taxon>
        <taxon>Vibrionales</taxon>
        <taxon>Vibrionaceae</taxon>
        <taxon>Salinivibrio</taxon>
    </lineage>
</organism>
<feature type="transmembrane region" description="Helical" evidence="1">
    <location>
        <begin position="272"/>
        <end position="293"/>
    </location>
</feature>
<dbReference type="PANTHER" id="PTHR44757">
    <property type="entry name" value="DIGUANYLATE CYCLASE DGCP"/>
    <property type="match status" value="1"/>
</dbReference>
<feature type="transmembrane region" description="Helical" evidence="1">
    <location>
        <begin position="158"/>
        <end position="176"/>
    </location>
</feature>
<evidence type="ECO:0000313" key="6">
    <source>
        <dbReference type="EMBL" id="QIR07810.1"/>
    </source>
</evidence>
<dbReference type="Pfam" id="PF00990">
    <property type="entry name" value="GGDEF"/>
    <property type="match status" value="1"/>
</dbReference>
<dbReference type="Pfam" id="PF08447">
    <property type="entry name" value="PAS_3"/>
    <property type="match status" value="2"/>
</dbReference>
<dbReference type="Proteomes" id="UP000501408">
    <property type="component" value="Chromosome 2"/>
</dbReference>
<dbReference type="SUPFAM" id="SSF141868">
    <property type="entry name" value="EAL domain-like"/>
    <property type="match status" value="1"/>
</dbReference>
<dbReference type="SMART" id="SM00267">
    <property type="entry name" value="GGDEF"/>
    <property type="match status" value="1"/>
</dbReference>
<dbReference type="SMART" id="SM00052">
    <property type="entry name" value="EAL"/>
    <property type="match status" value="1"/>
</dbReference>
<dbReference type="SUPFAM" id="SSF55073">
    <property type="entry name" value="Nucleotide cyclase"/>
    <property type="match status" value="1"/>
</dbReference>
<name>A0ABX6K8F9_SALCS</name>
<keyword evidence="7" id="KW-1185">Reference proteome</keyword>
<evidence type="ECO:0000313" key="7">
    <source>
        <dbReference type="Proteomes" id="UP000501408"/>
    </source>
</evidence>
<proteinExistence type="predicted"/>
<dbReference type="InterPro" id="IPR035919">
    <property type="entry name" value="EAL_sf"/>
</dbReference>
<feature type="domain" description="PAC" evidence="3">
    <location>
        <begin position="631"/>
        <end position="683"/>
    </location>
</feature>
<dbReference type="Pfam" id="PF00563">
    <property type="entry name" value="EAL"/>
    <property type="match status" value="1"/>
</dbReference>
<feature type="domain" description="PAS" evidence="2">
    <location>
        <begin position="446"/>
        <end position="502"/>
    </location>
</feature>
<keyword evidence="1" id="KW-1133">Transmembrane helix</keyword>
<dbReference type="SUPFAM" id="SSF55785">
    <property type="entry name" value="PYP-like sensor domain (PAS domain)"/>
    <property type="match status" value="4"/>
</dbReference>
<evidence type="ECO:0000259" key="3">
    <source>
        <dbReference type="PROSITE" id="PS50113"/>
    </source>
</evidence>
<dbReference type="PANTHER" id="PTHR44757:SF4">
    <property type="entry name" value="DIGUANYLATE CYCLASE DGCE-RELATED"/>
    <property type="match status" value="1"/>
</dbReference>
<dbReference type="PROSITE" id="PS50113">
    <property type="entry name" value="PAC"/>
    <property type="match status" value="2"/>
</dbReference>
<dbReference type="CDD" id="cd01949">
    <property type="entry name" value="GGDEF"/>
    <property type="match status" value="1"/>
</dbReference>
<dbReference type="InterPro" id="IPR000160">
    <property type="entry name" value="GGDEF_dom"/>
</dbReference>
<dbReference type="PROSITE" id="PS50112">
    <property type="entry name" value="PAS"/>
    <property type="match status" value="3"/>
</dbReference>
<gene>
    <name evidence="6" type="ORF">HBA18_15565</name>
</gene>
<dbReference type="InterPro" id="IPR001610">
    <property type="entry name" value="PAC"/>
</dbReference>
<evidence type="ECO:0000259" key="2">
    <source>
        <dbReference type="PROSITE" id="PS50112"/>
    </source>
</evidence>
<dbReference type="SMART" id="SM00091">
    <property type="entry name" value="PAS"/>
    <property type="match status" value="4"/>
</dbReference>
<evidence type="ECO:0000256" key="1">
    <source>
        <dbReference type="SAM" id="Phobius"/>
    </source>
</evidence>
<dbReference type="PROSITE" id="PS50887">
    <property type="entry name" value="GGDEF"/>
    <property type="match status" value="1"/>
</dbReference>
<feature type="transmembrane region" description="Helical" evidence="1">
    <location>
        <begin position="196"/>
        <end position="216"/>
    </location>
</feature>
<feature type="transmembrane region" description="Helical" evidence="1">
    <location>
        <begin position="12"/>
        <end position="32"/>
    </location>
</feature>
<dbReference type="NCBIfam" id="TIGR00254">
    <property type="entry name" value="GGDEF"/>
    <property type="match status" value="1"/>
</dbReference>
<dbReference type="Gene3D" id="3.30.70.270">
    <property type="match status" value="1"/>
</dbReference>
<dbReference type="CDD" id="cd01948">
    <property type="entry name" value="EAL"/>
    <property type="match status" value="1"/>
</dbReference>
<sequence>MIFSRRVRHSTHAFLALAVTGFTLVWFSLAVLPDSEQFAIIWYASAAGAFVLTCFPRYAWPIGLLGFIVGVYYADTLMGIPSSLSISLALINGSTALLGCFLYRSMRVRFGNALEGMWPFIRGIGPTIVLSPLLGAVLGASVLSFHDAMHVDYALGRWYLSELIGFVALFPLLLVINAERRSKRQNALIVHTSPSYLLASCVALFALITAVLYAIPYPFIALTGLFFLAATLQSRLIGLCTIALAVLSFDVLSAMGVLTFHLESSYQASIPMLATAASTLVIGVCMTQLAYSYRQHQRQHTQQHSLLTQAMHNSLIGMAILDSRGYIQDINQSLATFWGYRQPKLRGVHVSRFTREEDQDELKAYLNDLIIGKIDNKRMEKRFVRSDGYVVWGRLSVTAVRDKRAGHVTHLISQVEDINQLKAAQREQKRWLARWRFALDINKLAVFELNTQTSLLIFSDWSAPLLGIQAKKIRTYQAWLARIHPEDRPALEQAMKLLVDGHTERVIEVFRFQNASGEYRYLRQSSARQDDDAQIVLSTAIDITEQYLANVQNDTLRRRLEAATQAANIGIWEYHVQEDRLEWDSQMYQLYDIPTGAGCETLATWQQHIHGDDFPRVQDELTQALANMAQLDTQFRIIDRQGHTRYLRALATTQFDDNGQPIRMIGANWDNTEINELNATLATEREQLNVVMNSINDGVITLDEKGHLVYLNNTALKLANYREQAPIGQSVDDVFYLFHHGEPVRLSYLSEQQLNTHFETHIQDAYRLVLNDTKQVYVSVAISPLLGDNEQQSHRGYVVVLRDVSEQHALMAQLDYNANHDPLTQLPNRRAFETFMEQHLVQARELDIPSVLAFIDLDLFKIINDSVGHHAGDEVLCQVSQALADNIRSDDAVARLGGDEFAVLLTNCNLHDAKRTIKALIHRLEQLSFPYGERIFSISASVGLVNVTDNALSLSDLMSRADVAMYSAKSTGRGQIVEYDDISGSAQGRHNDMQMVGKITRALAEDRFTLYGQQVAPVEGPTVEHWYELLVRMVDTDGSIVSPGEFIPAAEAFGHIRDIDEWVANYVLTTRAQELADSGLRFNINLSAHSISDPNFQARLKQLVAESVFPTDRLCFEITESALISHLNSAISFVDELRAYGAHVALDDFGSGLCSFHYLKLFNVDVVKVDGQFVANLADKENKIDRVIIESIVNICNTMQYKTVAEWVSDEEKLALVKDIGIDYVQGFLIDHPTPLDTLLAQKALKKQKDV</sequence>
<dbReference type="Gene3D" id="2.10.70.100">
    <property type="match status" value="1"/>
</dbReference>
<dbReference type="CDD" id="cd00130">
    <property type="entry name" value="PAS"/>
    <property type="match status" value="3"/>
</dbReference>
<feature type="domain" description="PAS" evidence="2">
    <location>
        <begin position="684"/>
        <end position="739"/>
    </location>
</feature>
<feature type="transmembrane region" description="Helical" evidence="1">
    <location>
        <begin position="38"/>
        <end position="55"/>
    </location>
</feature>
<feature type="domain" description="EAL" evidence="4">
    <location>
        <begin position="992"/>
        <end position="1247"/>
    </location>
</feature>
<accession>A0ABX6K8F9</accession>
<keyword evidence="1" id="KW-0812">Transmembrane</keyword>
<dbReference type="Gene3D" id="3.30.450.20">
    <property type="entry name" value="PAS domain"/>
    <property type="match status" value="4"/>
</dbReference>
<keyword evidence="1" id="KW-0472">Membrane</keyword>
<feature type="transmembrane region" description="Helical" evidence="1">
    <location>
        <begin position="124"/>
        <end position="146"/>
    </location>
</feature>
<feature type="domain" description="GGDEF" evidence="5">
    <location>
        <begin position="848"/>
        <end position="981"/>
    </location>
</feature>
<dbReference type="InterPro" id="IPR029787">
    <property type="entry name" value="Nucleotide_cyclase"/>
</dbReference>
<dbReference type="InterPro" id="IPR000014">
    <property type="entry name" value="PAS"/>
</dbReference>
<evidence type="ECO:0000259" key="4">
    <source>
        <dbReference type="PROSITE" id="PS50883"/>
    </source>
</evidence>
<dbReference type="NCBIfam" id="TIGR00229">
    <property type="entry name" value="sensory_box"/>
    <property type="match status" value="3"/>
</dbReference>